<dbReference type="OMA" id="YRIQALP"/>
<dbReference type="InterPro" id="IPR013766">
    <property type="entry name" value="Thioredoxin_domain"/>
</dbReference>
<reference evidence="7 8" key="1">
    <citation type="journal article" date="2010" name="Plant Cell">
        <title>The Chlorella variabilis NC64A genome reveals adaptation to photosymbiosis, coevolution with viruses, and cryptic sex.</title>
        <authorList>
            <person name="Blanc G."/>
            <person name="Duncan G."/>
            <person name="Agarkova I."/>
            <person name="Borodovsky M."/>
            <person name="Gurnon J."/>
            <person name="Kuo A."/>
            <person name="Lindquist E."/>
            <person name="Lucas S."/>
            <person name="Pangilinan J."/>
            <person name="Polle J."/>
            <person name="Salamov A."/>
            <person name="Terry A."/>
            <person name="Yamada T."/>
            <person name="Dunigan D.D."/>
            <person name="Grigoriev I.V."/>
            <person name="Claverie J.M."/>
            <person name="Van Etten J.L."/>
        </authorList>
    </citation>
    <scope>NUCLEOTIDE SEQUENCE [LARGE SCALE GENOMIC DNA]</scope>
    <source>
        <strain evidence="7 8">NC64A</strain>
    </source>
</reference>
<feature type="non-terminal residue" evidence="7">
    <location>
        <position position="100"/>
    </location>
</feature>
<dbReference type="InParanoid" id="E1ZQE0"/>
<accession>E1ZQE0</accession>
<dbReference type="InterPro" id="IPR036249">
    <property type="entry name" value="Thioredoxin-like_sf"/>
</dbReference>
<keyword evidence="3 5" id="KW-1015">Disulfide bond</keyword>
<feature type="domain" description="Thioredoxin" evidence="6">
    <location>
        <begin position="1"/>
        <end position="100"/>
    </location>
</feature>
<dbReference type="GO" id="GO:0005737">
    <property type="term" value="C:cytoplasm"/>
    <property type="evidence" value="ECO:0007669"/>
    <property type="project" value="TreeGrafter"/>
</dbReference>
<evidence type="ECO:0000256" key="3">
    <source>
        <dbReference type="ARBA" id="ARBA00023157"/>
    </source>
</evidence>
<organism evidence="8">
    <name type="scientific">Chlorella variabilis</name>
    <name type="common">Green alga</name>
    <dbReference type="NCBI Taxonomy" id="554065"/>
    <lineage>
        <taxon>Eukaryota</taxon>
        <taxon>Viridiplantae</taxon>
        <taxon>Chlorophyta</taxon>
        <taxon>core chlorophytes</taxon>
        <taxon>Trebouxiophyceae</taxon>
        <taxon>Chlorellales</taxon>
        <taxon>Chlorellaceae</taxon>
        <taxon>Chlorella clade</taxon>
        <taxon>Chlorella</taxon>
    </lineage>
</organism>
<evidence type="ECO:0000313" key="7">
    <source>
        <dbReference type="EMBL" id="EFN52008.1"/>
    </source>
</evidence>
<evidence type="ECO:0000313" key="8">
    <source>
        <dbReference type="Proteomes" id="UP000008141"/>
    </source>
</evidence>
<dbReference type="Gene3D" id="3.40.30.10">
    <property type="entry name" value="Glutaredoxin"/>
    <property type="match status" value="1"/>
</dbReference>
<dbReference type="PANTHER" id="PTHR45663">
    <property type="entry name" value="GEO12009P1"/>
    <property type="match status" value="1"/>
</dbReference>
<gene>
    <name evidence="7" type="ORF">CHLNCDRAFT_15163</name>
</gene>
<dbReference type="RefSeq" id="XP_005844110.1">
    <property type="nucleotide sequence ID" value="XM_005844048.1"/>
</dbReference>
<dbReference type="PANTHER" id="PTHR45663:SF15">
    <property type="entry name" value="THIOREDOXIN Y1, CHLOROPLASTIC"/>
    <property type="match status" value="1"/>
</dbReference>
<feature type="non-terminal residue" evidence="7">
    <location>
        <position position="1"/>
    </location>
</feature>
<dbReference type="Proteomes" id="UP000008141">
    <property type="component" value="Unassembled WGS sequence"/>
</dbReference>
<dbReference type="PIRSF" id="PIRSF000077">
    <property type="entry name" value="Thioredoxin"/>
    <property type="match status" value="1"/>
</dbReference>
<keyword evidence="1" id="KW-0813">Transport</keyword>
<dbReference type="GeneID" id="17351348"/>
<dbReference type="GO" id="GO:0015035">
    <property type="term" value="F:protein-disulfide reductase activity"/>
    <property type="evidence" value="ECO:0007669"/>
    <property type="project" value="InterPro"/>
</dbReference>
<dbReference type="FunCoup" id="E1ZQE0">
    <property type="interactions" value="1452"/>
</dbReference>
<keyword evidence="2" id="KW-0249">Electron transport</keyword>
<dbReference type="STRING" id="554065.E1ZQE0"/>
<keyword evidence="4 5" id="KW-0676">Redox-active center</keyword>
<dbReference type="SUPFAM" id="SSF52833">
    <property type="entry name" value="Thioredoxin-like"/>
    <property type="match status" value="1"/>
</dbReference>
<evidence type="ECO:0000259" key="6">
    <source>
        <dbReference type="PROSITE" id="PS51352"/>
    </source>
</evidence>
<evidence type="ECO:0000256" key="1">
    <source>
        <dbReference type="ARBA" id="ARBA00022448"/>
    </source>
</evidence>
<proteinExistence type="predicted"/>
<dbReference type="KEGG" id="cvr:CHLNCDRAFT_15163"/>
<dbReference type="OrthoDB" id="2121326at2759"/>
<keyword evidence="8" id="KW-1185">Reference proteome</keyword>
<sequence length="100" mass="11262">QKKVFTSFHEMIEQSKEPVLVEFCDCRCRPCQMMGGILNEVAPSLRDRVKFVKVDSEKYPTVASKYQIGALPTLILFKGGKPVDRIEGVVMAGDLKSRLE</sequence>
<name>E1ZQE0_CHLVA</name>
<dbReference type="AlphaFoldDB" id="E1ZQE0"/>
<dbReference type="eggNOG" id="KOG0910">
    <property type="taxonomic scope" value="Eukaryota"/>
</dbReference>
<dbReference type="PROSITE" id="PS51352">
    <property type="entry name" value="THIOREDOXIN_2"/>
    <property type="match status" value="1"/>
</dbReference>
<dbReference type="InterPro" id="IPR005746">
    <property type="entry name" value="Thioredoxin"/>
</dbReference>
<dbReference type="CDD" id="cd02947">
    <property type="entry name" value="TRX_family"/>
    <property type="match status" value="1"/>
</dbReference>
<protein>
    <recommendedName>
        <fullName evidence="6">Thioredoxin domain-containing protein</fullName>
    </recommendedName>
</protein>
<evidence type="ECO:0000256" key="2">
    <source>
        <dbReference type="ARBA" id="ARBA00022982"/>
    </source>
</evidence>
<dbReference type="EMBL" id="GL433859">
    <property type="protein sequence ID" value="EFN52008.1"/>
    <property type="molecule type" value="Genomic_DNA"/>
</dbReference>
<dbReference type="Pfam" id="PF00085">
    <property type="entry name" value="Thioredoxin"/>
    <property type="match status" value="1"/>
</dbReference>
<evidence type="ECO:0000256" key="5">
    <source>
        <dbReference type="PIRSR" id="PIRSR000077-4"/>
    </source>
</evidence>
<evidence type="ECO:0000256" key="4">
    <source>
        <dbReference type="ARBA" id="ARBA00023284"/>
    </source>
</evidence>
<feature type="disulfide bond" description="Redox-active" evidence="5">
    <location>
        <begin position="28"/>
        <end position="31"/>
    </location>
</feature>